<name>A0A7J6M800_PEROL</name>
<feature type="domain" description="N-acetyltransferase" evidence="2">
    <location>
        <begin position="581"/>
        <end position="732"/>
    </location>
</feature>
<sequence>MGLLALCPHSRVSLWMLEPWQTQIRCKVTKQQAYDKPADTSPFTRRFSDKPHIGMKALSSEYVEASRIIAKQRHYISKNPGSTRKRNFKFYPGENVVVTKTTSLKAAVSGRVKYTYDPEKERFYANVLPEPREELLREDLWRYRTEFVTSVEDNKLLVQLRQKAYWVLSGFCGAQRERMEYDEWNNPCIRDPLIVEPHPYPLKGEQLKKGLDVTEDRGGSNAESNGRTVNTNGKEAAAGGSPTNDKISPKAGMNSTSNVSAAEAAAAMAKYYLLPGHQHNQEQLRNAVMLAAQIVEKQRQGSGKTMMEAKKTADVNSTDTSENSTSTSSVGNTTSDEGGAASIPTANGKDKSSPAVYTRAQAALIRASQQERWNRHATIQPGTGLPYSAAGAALVPNNTLRPTWTAQAPAESTKVDTESAEGDGSHVAEENISEKVATASSAHAPSVSSTALAVARSLHSSIIEKDEKLTTPYRVGDLVKIVHDERFGGEMRGVFEASVYEVRGTLLTVRYTGDNKGLYDETIDALFHYKRIRKHGVLDRSRLRVVGSMSTPPPEASIESPLSDYASMGAVESLSADHSERTECTMTPALVESCLAVFGRTLPEFDRGYIPRMCRSARSRMHALVTLDEPDQALAALCHHLDPQLGFSELHFFSVDFTRQRQGLGSWLLKRWLTLLASSGVHYVITYASENAISWYEKHGFVHKRDMTLPERHIRGRVTLCTGAKLMELNLQDHPDQRPDIRELRAKLKKVDSAVRRQKKAQQQQRRLRQFGSSPDGTGEKSTVPATATVDGKAGLQIQSVNEQAMLVKVNGNWLHVNYPGLELHVGEGLPQEDAGDLSEVSTEGRSLTPPPMGDSDDDVEHDRSKRGLPEATHSPVKRRRLEGGE</sequence>
<dbReference type="CDD" id="cd04301">
    <property type="entry name" value="NAT_SF"/>
    <property type="match status" value="1"/>
</dbReference>
<evidence type="ECO:0000256" key="1">
    <source>
        <dbReference type="SAM" id="MobiDB-lite"/>
    </source>
</evidence>
<dbReference type="SUPFAM" id="SSF55729">
    <property type="entry name" value="Acyl-CoA N-acyltransferases (Nat)"/>
    <property type="match status" value="1"/>
</dbReference>
<dbReference type="Pfam" id="PF13508">
    <property type="entry name" value="Acetyltransf_7"/>
    <property type="match status" value="1"/>
</dbReference>
<dbReference type="InterPro" id="IPR000182">
    <property type="entry name" value="GNAT_dom"/>
</dbReference>
<accession>A0A7J6M800</accession>
<feature type="compositionally biased region" description="Polar residues" evidence="1">
    <location>
        <begin position="221"/>
        <end position="233"/>
    </location>
</feature>
<feature type="region of interest" description="Disordered" evidence="1">
    <location>
        <begin position="407"/>
        <end position="426"/>
    </location>
</feature>
<evidence type="ECO:0000313" key="4">
    <source>
        <dbReference type="Proteomes" id="UP000570595"/>
    </source>
</evidence>
<dbReference type="InterPro" id="IPR016181">
    <property type="entry name" value="Acyl_CoA_acyltransferase"/>
</dbReference>
<feature type="compositionally biased region" description="Low complexity" evidence="1">
    <location>
        <begin position="314"/>
        <end position="336"/>
    </location>
</feature>
<protein>
    <recommendedName>
        <fullName evidence="2">N-acetyltransferase domain-containing protein</fullName>
    </recommendedName>
</protein>
<dbReference type="EMBL" id="JABAHT010000051">
    <property type="protein sequence ID" value="KAF4667629.1"/>
    <property type="molecule type" value="Genomic_DNA"/>
</dbReference>
<dbReference type="Proteomes" id="UP000570595">
    <property type="component" value="Unassembled WGS sequence"/>
</dbReference>
<feature type="region of interest" description="Disordered" evidence="1">
    <location>
        <begin position="828"/>
        <end position="886"/>
    </location>
</feature>
<dbReference type="InterPro" id="IPR001684">
    <property type="entry name" value="Ribosomal_bL27"/>
</dbReference>
<dbReference type="Pfam" id="PF01016">
    <property type="entry name" value="Ribosomal_L27"/>
    <property type="match status" value="1"/>
</dbReference>
<dbReference type="Gene3D" id="2.40.50.100">
    <property type="match status" value="1"/>
</dbReference>
<comment type="caution">
    <text evidence="3">The sequence shown here is derived from an EMBL/GenBank/DDBJ whole genome shotgun (WGS) entry which is preliminary data.</text>
</comment>
<feature type="region of interest" description="Disordered" evidence="1">
    <location>
        <begin position="212"/>
        <end position="255"/>
    </location>
</feature>
<dbReference type="PROSITE" id="PS51186">
    <property type="entry name" value="GNAT"/>
    <property type="match status" value="1"/>
</dbReference>
<feature type="compositionally biased region" description="Basic residues" evidence="1">
    <location>
        <begin position="876"/>
        <end position="886"/>
    </location>
</feature>
<dbReference type="GO" id="GO:0005840">
    <property type="term" value="C:ribosome"/>
    <property type="evidence" value="ECO:0007669"/>
    <property type="project" value="InterPro"/>
</dbReference>
<dbReference type="OrthoDB" id="438573at2759"/>
<feature type="region of interest" description="Disordered" evidence="1">
    <location>
        <begin position="298"/>
        <end position="354"/>
    </location>
</feature>
<proteinExistence type="predicted"/>
<gene>
    <name evidence="3" type="ORF">FOZ61_008018</name>
</gene>
<dbReference type="Gene3D" id="3.40.630.30">
    <property type="match status" value="1"/>
</dbReference>
<dbReference type="GO" id="GO:0006412">
    <property type="term" value="P:translation"/>
    <property type="evidence" value="ECO:0007669"/>
    <property type="project" value="InterPro"/>
</dbReference>
<dbReference type="SUPFAM" id="SSF110324">
    <property type="entry name" value="Ribosomal L27 protein-like"/>
    <property type="match status" value="1"/>
</dbReference>
<dbReference type="AlphaFoldDB" id="A0A7J6M800"/>
<feature type="compositionally biased region" description="Basic and acidic residues" evidence="1">
    <location>
        <begin position="413"/>
        <end position="426"/>
    </location>
</feature>
<dbReference type="GO" id="GO:0016747">
    <property type="term" value="F:acyltransferase activity, transferring groups other than amino-acyl groups"/>
    <property type="evidence" value="ECO:0007669"/>
    <property type="project" value="InterPro"/>
</dbReference>
<organism evidence="3 4">
    <name type="scientific">Perkinsus olseni</name>
    <name type="common">Perkinsus atlanticus</name>
    <dbReference type="NCBI Taxonomy" id="32597"/>
    <lineage>
        <taxon>Eukaryota</taxon>
        <taxon>Sar</taxon>
        <taxon>Alveolata</taxon>
        <taxon>Perkinsozoa</taxon>
        <taxon>Perkinsea</taxon>
        <taxon>Perkinsida</taxon>
        <taxon>Perkinsidae</taxon>
        <taxon>Perkinsus</taxon>
    </lineage>
</organism>
<dbReference type="GO" id="GO:0003735">
    <property type="term" value="F:structural constituent of ribosome"/>
    <property type="evidence" value="ECO:0007669"/>
    <property type="project" value="InterPro"/>
</dbReference>
<evidence type="ECO:0000313" key="3">
    <source>
        <dbReference type="EMBL" id="KAF4667629.1"/>
    </source>
</evidence>
<reference evidence="3 4" key="1">
    <citation type="submission" date="2020-04" db="EMBL/GenBank/DDBJ databases">
        <title>Perkinsus olseni comparative genomics.</title>
        <authorList>
            <person name="Bogema D.R."/>
        </authorList>
    </citation>
    <scope>NUCLEOTIDE SEQUENCE [LARGE SCALE GENOMIC DNA]</scope>
    <source>
        <strain evidence="3">ATCC PRA-179</strain>
    </source>
</reference>
<evidence type="ECO:0000259" key="2">
    <source>
        <dbReference type="PROSITE" id="PS51186"/>
    </source>
</evidence>
<feature type="compositionally biased region" description="Polar residues" evidence="1">
    <location>
        <begin position="771"/>
        <end position="786"/>
    </location>
</feature>
<feature type="region of interest" description="Disordered" evidence="1">
    <location>
        <begin position="752"/>
        <end position="788"/>
    </location>
</feature>